<keyword evidence="2" id="KW-0547">Nucleotide-binding</keyword>
<protein>
    <recommendedName>
        <fullName evidence="6">CobW/HypB/UreG nucleotide-binding domain-containing protein</fullName>
    </recommendedName>
</protein>
<dbReference type="InterPro" id="IPR003495">
    <property type="entry name" value="CobW/HypB/UreG_nucleotide-bd"/>
</dbReference>
<evidence type="ECO:0000313" key="8">
    <source>
        <dbReference type="Proteomes" id="UP001208570"/>
    </source>
</evidence>
<evidence type="ECO:0000256" key="2">
    <source>
        <dbReference type="ARBA" id="ARBA00022741"/>
    </source>
</evidence>
<dbReference type="Pfam" id="PF02492">
    <property type="entry name" value="cobW"/>
    <property type="match status" value="1"/>
</dbReference>
<comment type="similarity">
    <text evidence="1">Belongs to the SIMIBI class G3E GTPase family. UreG subfamily.</text>
</comment>
<dbReference type="GO" id="GO:0016151">
    <property type="term" value="F:nickel cation binding"/>
    <property type="evidence" value="ECO:0007669"/>
    <property type="project" value="InterPro"/>
</dbReference>
<sequence>MIKKTNLMSGSGKTALVLALCKHLRDKHSICVVTNDIFTREDWEFLVKNKALPEERMRCVETGGCPHAAIREVMERDAKVMRQGGPMVFTQAKHMIGIDEVVKCLLKTYKDMTQTNN</sequence>
<dbReference type="EMBL" id="JAODUP010000119">
    <property type="protein sequence ID" value="KAK2161305.1"/>
    <property type="molecule type" value="Genomic_DNA"/>
</dbReference>
<evidence type="ECO:0000256" key="4">
    <source>
        <dbReference type="ARBA" id="ARBA00023134"/>
    </source>
</evidence>
<evidence type="ECO:0000313" key="7">
    <source>
        <dbReference type="EMBL" id="KAK2161305.1"/>
    </source>
</evidence>
<dbReference type="Gene3D" id="3.40.50.300">
    <property type="entry name" value="P-loop containing nucleotide triphosphate hydrolases"/>
    <property type="match status" value="1"/>
</dbReference>
<dbReference type="InterPro" id="IPR004400">
    <property type="entry name" value="UreG"/>
</dbReference>
<feature type="domain" description="CobW/HypB/UreG nucleotide-binding" evidence="6">
    <location>
        <begin position="10"/>
        <end position="79"/>
    </location>
</feature>
<dbReference type="Proteomes" id="UP001208570">
    <property type="component" value="Unassembled WGS sequence"/>
</dbReference>
<keyword evidence="5" id="KW-0143">Chaperone</keyword>
<dbReference type="SUPFAM" id="SSF52540">
    <property type="entry name" value="P-loop containing nucleoside triphosphate hydrolases"/>
    <property type="match status" value="1"/>
</dbReference>
<dbReference type="GO" id="GO:0043419">
    <property type="term" value="P:urea catabolic process"/>
    <property type="evidence" value="ECO:0007669"/>
    <property type="project" value="InterPro"/>
</dbReference>
<keyword evidence="8" id="KW-1185">Reference proteome</keyword>
<evidence type="ECO:0000256" key="5">
    <source>
        <dbReference type="ARBA" id="ARBA00023186"/>
    </source>
</evidence>
<keyword evidence="4" id="KW-0342">GTP-binding</keyword>
<dbReference type="InterPro" id="IPR027417">
    <property type="entry name" value="P-loop_NTPase"/>
</dbReference>
<dbReference type="PANTHER" id="PTHR31715:SF0">
    <property type="entry name" value="UREASE ACCESSORY PROTEIN G"/>
    <property type="match status" value="1"/>
</dbReference>
<evidence type="ECO:0000259" key="6">
    <source>
        <dbReference type="Pfam" id="PF02492"/>
    </source>
</evidence>
<dbReference type="GO" id="GO:0003924">
    <property type="term" value="F:GTPase activity"/>
    <property type="evidence" value="ECO:0007669"/>
    <property type="project" value="InterPro"/>
</dbReference>
<gene>
    <name evidence="7" type="ORF">LSH36_119g10005</name>
</gene>
<dbReference type="GO" id="GO:0005525">
    <property type="term" value="F:GTP binding"/>
    <property type="evidence" value="ECO:0007669"/>
    <property type="project" value="UniProtKB-KW"/>
</dbReference>
<name>A0AAD9N903_9ANNE</name>
<dbReference type="AlphaFoldDB" id="A0AAD9N903"/>
<dbReference type="PANTHER" id="PTHR31715">
    <property type="entry name" value="UREASE ACCESSORY PROTEIN G"/>
    <property type="match status" value="1"/>
</dbReference>
<comment type="caution">
    <text evidence="7">The sequence shown here is derived from an EMBL/GenBank/DDBJ whole genome shotgun (WGS) entry which is preliminary data.</text>
</comment>
<evidence type="ECO:0000256" key="3">
    <source>
        <dbReference type="ARBA" id="ARBA00022988"/>
    </source>
</evidence>
<evidence type="ECO:0000256" key="1">
    <source>
        <dbReference type="ARBA" id="ARBA00005732"/>
    </source>
</evidence>
<reference evidence="7" key="1">
    <citation type="journal article" date="2023" name="Mol. Biol. Evol.">
        <title>Third-Generation Sequencing Reveals the Adaptive Role of the Epigenome in Three Deep-Sea Polychaetes.</title>
        <authorList>
            <person name="Perez M."/>
            <person name="Aroh O."/>
            <person name="Sun Y."/>
            <person name="Lan Y."/>
            <person name="Juniper S.K."/>
            <person name="Young C.R."/>
            <person name="Angers B."/>
            <person name="Qian P.Y."/>
        </authorList>
    </citation>
    <scope>NUCLEOTIDE SEQUENCE</scope>
    <source>
        <strain evidence="7">P08H-3</strain>
    </source>
</reference>
<organism evidence="7 8">
    <name type="scientific">Paralvinella palmiformis</name>
    <dbReference type="NCBI Taxonomy" id="53620"/>
    <lineage>
        <taxon>Eukaryota</taxon>
        <taxon>Metazoa</taxon>
        <taxon>Spiralia</taxon>
        <taxon>Lophotrochozoa</taxon>
        <taxon>Annelida</taxon>
        <taxon>Polychaeta</taxon>
        <taxon>Sedentaria</taxon>
        <taxon>Canalipalpata</taxon>
        <taxon>Terebellida</taxon>
        <taxon>Terebelliformia</taxon>
        <taxon>Alvinellidae</taxon>
        <taxon>Paralvinella</taxon>
    </lineage>
</organism>
<keyword evidence="3" id="KW-0996">Nickel insertion</keyword>
<accession>A0AAD9N903</accession>
<proteinExistence type="inferred from homology"/>